<comment type="caution">
    <text evidence="2">The sequence shown here is derived from an EMBL/GenBank/DDBJ whole genome shotgun (WGS) entry which is preliminary data.</text>
</comment>
<reference evidence="2 3" key="1">
    <citation type="submission" date="2018-11" db="EMBL/GenBank/DDBJ databases">
        <title>Genomic Encyclopedia of Type Strains, Phase IV (KMG-IV): sequencing the most valuable type-strain genomes for metagenomic binning, comparative biology and taxonomic classification.</title>
        <authorList>
            <person name="Goeker M."/>
        </authorList>
    </citation>
    <scope>NUCLEOTIDE SEQUENCE [LARGE SCALE GENOMIC DNA]</scope>
    <source>
        <strain evidence="2 3">DSM 5900</strain>
    </source>
</reference>
<evidence type="ECO:0000313" key="3">
    <source>
        <dbReference type="Proteomes" id="UP000278222"/>
    </source>
</evidence>
<accession>A0A3N1M0S6</accession>
<evidence type="ECO:0000256" key="1">
    <source>
        <dbReference type="SAM" id="SignalP"/>
    </source>
</evidence>
<proteinExistence type="predicted"/>
<organism evidence="2 3">
    <name type="scientific">Stella humosa</name>
    <dbReference type="NCBI Taxonomy" id="94"/>
    <lineage>
        <taxon>Bacteria</taxon>
        <taxon>Pseudomonadati</taxon>
        <taxon>Pseudomonadota</taxon>
        <taxon>Alphaproteobacteria</taxon>
        <taxon>Rhodospirillales</taxon>
        <taxon>Stellaceae</taxon>
        <taxon>Stella</taxon>
    </lineage>
</organism>
<evidence type="ECO:0000313" key="2">
    <source>
        <dbReference type="EMBL" id="ROQ01104.1"/>
    </source>
</evidence>
<feature type="signal peptide" evidence="1">
    <location>
        <begin position="1"/>
        <end position="19"/>
    </location>
</feature>
<name>A0A3N1M0S6_9PROT</name>
<dbReference type="EMBL" id="RJKX01000011">
    <property type="protein sequence ID" value="ROQ01104.1"/>
    <property type="molecule type" value="Genomic_DNA"/>
</dbReference>
<evidence type="ECO:0008006" key="4">
    <source>
        <dbReference type="Google" id="ProtNLM"/>
    </source>
</evidence>
<dbReference type="RefSeq" id="WP_123687903.1">
    <property type="nucleotide sequence ID" value="NZ_AP019700.1"/>
</dbReference>
<protein>
    <recommendedName>
        <fullName evidence="4">Secreted protein</fullName>
    </recommendedName>
</protein>
<keyword evidence="1" id="KW-0732">Signal</keyword>
<feature type="chain" id="PRO_5018332966" description="Secreted protein" evidence="1">
    <location>
        <begin position="20"/>
        <end position="115"/>
    </location>
</feature>
<dbReference type="AlphaFoldDB" id="A0A3N1M0S6"/>
<gene>
    <name evidence="2" type="ORF">EDC65_0279</name>
</gene>
<sequence length="115" mass="11923">MRSLAAAVGLLAVASPAVATDLGLVILDEVCRYNKNFVLSAAQLTDLMDGIQTVQYVTTGRSVYYSRSATAAATDGGRCSEQRVMGGGIMRCHDTGVTLNGNTLIRGVAGPQAPC</sequence>
<keyword evidence="3" id="KW-1185">Reference proteome</keyword>
<dbReference type="Proteomes" id="UP000278222">
    <property type="component" value="Unassembled WGS sequence"/>
</dbReference>